<dbReference type="EMBL" id="JYDJ01000455">
    <property type="protein sequence ID" value="KRX35276.1"/>
    <property type="molecule type" value="Genomic_DNA"/>
</dbReference>
<evidence type="ECO:0000313" key="1">
    <source>
        <dbReference type="EMBL" id="KRX35276.1"/>
    </source>
</evidence>
<accession>A0A0V0T8E6</accession>
<comment type="caution">
    <text evidence="1">The sequence shown here is derived from an EMBL/GenBank/DDBJ whole genome shotgun (WGS) entry which is preliminary data.</text>
</comment>
<protein>
    <submittedName>
        <fullName evidence="1">Uncharacterized protein</fullName>
    </submittedName>
</protein>
<proteinExistence type="predicted"/>
<dbReference type="Proteomes" id="UP000055048">
    <property type="component" value="Unassembled WGS sequence"/>
</dbReference>
<gene>
    <name evidence="1" type="ORF">T05_9385</name>
</gene>
<reference evidence="1 2" key="1">
    <citation type="submission" date="2015-01" db="EMBL/GenBank/DDBJ databases">
        <title>Evolution of Trichinella species and genotypes.</title>
        <authorList>
            <person name="Korhonen P.K."/>
            <person name="Edoardo P."/>
            <person name="Giuseppe L.R."/>
            <person name="Gasser R.B."/>
        </authorList>
    </citation>
    <scope>NUCLEOTIDE SEQUENCE [LARGE SCALE GENOMIC DNA]</scope>
    <source>
        <strain evidence="1">ISS417</strain>
    </source>
</reference>
<organism evidence="1 2">
    <name type="scientific">Trichinella murrelli</name>
    <dbReference type="NCBI Taxonomy" id="144512"/>
    <lineage>
        <taxon>Eukaryota</taxon>
        <taxon>Metazoa</taxon>
        <taxon>Ecdysozoa</taxon>
        <taxon>Nematoda</taxon>
        <taxon>Enoplea</taxon>
        <taxon>Dorylaimia</taxon>
        <taxon>Trichinellida</taxon>
        <taxon>Trichinellidae</taxon>
        <taxon>Trichinella</taxon>
    </lineage>
</organism>
<name>A0A0V0T8E6_9BILA</name>
<sequence>MNNRGDYGRAQSKNQFLCLHDTRTCLICCQGWAIYTHNVLNAVSLQRCFWHVTTITAEFLKNNITNVTQIKDQFIELDADDMRSSKARQDFQMYKSMKFNMRENVRGYS</sequence>
<evidence type="ECO:0000313" key="2">
    <source>
        <dbReference type="Proteomes" id="UP000055048"/>
    </source>
</evidence>
<dbReference type="AlphaFoldDB" id="A0A0V0T8E6"/>
<keyword evidence="2" id="KW-1185">Reference proteome</keyword>